<protein>
    <submittedName>
        <fullName evidence="2">Uncharacterized protein</fullName>
    </submittedName>
</protein>
<dbReference type="Proteomes" id="UP000828390">
    <property type="component" value="Unassembled WGS sequence"/>
</dbReference>
<accession>A0A9D4JC72</accession>
<organism evidence="2 3">
    <name type="scientific">Dreissena polymorpha</name>
    <name type="common">Zebra mussel</name>
    <name type="synonym">Mytilus polymorpha</name>
    <dbReference type="NCBI Taxonomy" id="45954"/>
    <lineage>
        <taxon>Eukaryota</taxon>
        <taxon>Metazoa</taxon>
        <taxon>Spiralia</taxon>
        <taxon>Lophotrochozoa</taxon>
        <taxon>Mollusca</taxon>
        <taxon>Bivalvia</taxon>
        <taxon>Autobranchia</taxon>
        <taxon>Heteroconchia</taxon>
        <taxon>Euheterodonta</taxon>
        <taxon>Imparidentia</taxon>
        <taxon>Neoheterodontei</taxon>
        <taxon>Myida</taxon>
        <taxon>Dreissenoidea</taxon>
        <taxon>Dreissenidae</taxon>
        <taxon>Dreissena</taxon>
    </lineage>
</organism>
<dbReference type="AlphaFoldDB" id="A0A9D4JC72"/>
<reference evidence="2" key="1">
    <citation type="journal article" date="2019" name="bioRxiv">
        <title>The Genome of the Zebra Mussel, Dreissena polymorpha: A Resource for Invasive Species Research.</title>
        <authorList>
            <person name="McCartney M.A."/>
            <person name="Auch B."/>
            <person name="Kono T."/>
            <person name="Mallez S."/>
            <person name="Zhang Y."/>
            <person name="Obille A."/>
            <person name="Becker A."/>
            <person name="Abrahante J.E."/>
            <person name="Garbe J."/>
            <person name="Badalamenti J.P."/>
            <person name="Herman A."/>
            <person name="Mangelson H."/>
            <person name="Liachko I."/>
            <person name="Sullivan S."/>
            <person name="Sone E.D."/>
            <person name="Koren S."/>
            <person name="Silverstein K.A.T."/>
            <person name="Beckman K.B."/>
            <person name="Gohl D.M."/>
        </authorList>
    </citation>
    <scope>NUCLEOTIDE SEQUENCE</scope>
    <source>
        <strain evidence="2">Duluth1</strain>
        <tissue evidence="2">Whole animal</tissue>
    </source>
</reference>
<proteinExistence type="predicted"/>
<gene>
    <name evidence="2" type="ORF">DPMN_134771</name>
</gene>
<sequence length="259" mass="28507">MFLPVCQTLSVFFACKLNNRTLKITLRPPEQVDYILNIYGQKSLDAAGKSEVLVTYILKRIDVLEELRQNEDDAGNFRPVATFLIDCKQASHVHSGFPVAFDAAPELKCTLFKDLPANSTITVVMGCENIVKASLMFKDLLMDENHVFEGTVTTPPTGQPFTIYGQQTENNPVPASPGTPRRQAGQMPPSADRVVRTLIAVEAAVLELLKEIAARQSAVITDSLSWSSLDHPQANHDGVFARIVHLVDHDEDQLCCGMA</sequence>
<dbReference type="EMBL" id="JAIWYP010000006">
    <property type="protein sequence ID" value="KAH3806450.1"/>
    <property type="molecule type" value="Genomic_DNA"/>
</dbReference>
<feature type="region of interest" description="Disordered" evidence="1">
    <location>
        <begin position="164"/>
        <end position="188"/>
    </location>
</feature>
<name>A0A9D4JC72_DREPO</name>
<evidence type="ECO:0000313" key="3">
    <source>
        <dbReference type="Proteomes" id="UP000828390"/>
    </source>
</evidence>
<comment type="caution">
    <text evidence="2">The sequence shown here is derived from an EMBL/GenBank/DDBJ whole genome shotgun (WGS) entry which is preliminary data.</text>
</comment>
<evidence type="ECO:0000313" key="2">
    <source>
        <dbReference type="EMBL" id="KAH3806450.1"/>
    </source>
</evidence>
<reference evidence="2" key="2">
    <citation type="submission" date="2020-11" db="EMBL/GenBank/DDBJ databases">
        <authorList>
            <person name="McCartney M.A."/>
            <person name="Auch B."/>
            <person name="Kono T."/>
            <person name="Mallez S."/>
            <person name="Becker A."/>
            <person name="Gohl D.M."/>
            <person name="Silverstein K.A.T."/>
            <person name="Koren S."/>
            <person name="Bechman K.B."/>
            <person name="Herman A."/>
            <person name="Abrahante J.E."/>
            <person name="Garbe J."/>
        </authorList>
    </citation>
    <scope>NUCLEOTIDE SEQUENCE</scope>
    <source>
        <strain evidence="2">Duluth1</strain>
        <tissue evidence="2">Whole animal</tissue>
    </source>
</reference>
<evidence type="ECO:0000256" key="1">
    <source>
        <dbReference type="SAM" id="MobiDB-lite"/>
    </source>
</evidence>
<keyword evidence="3" id="KW-1185">Reference proteome</keyword>
<feature type="compositionally biased region" description="Polar residues" evidence="1">
    <location>
        <begin position="164"/>
        <end position="173"/>
    </location>
</feature>